<dbReference type="Gene3D" id="3.10.180.10">
    <property type="entry name" value="2,3-Dihydroxybiphenyl 1,2-Dioxygenase, domain 1"/>
    <property type="match status" value="1"/>
</dbReference>
<sequence length="130" mass="14121">MLGDYTPAATLAVKDLAAATAFYDKTLGLTRRMEFEGGVFYNAGDGAVFVYQSEFAGTNKATSVTFGVPSEKFDQEVNALRTAGVTFETFEGPGMEWNDGVATMQEDMGRAVWFKDPDGNFLNVNEMPTS</sequence>
<dbReference type="SUPFAM" id="SSF54593">
    <property type="entry name" value="Glyoxalase/Bleomycin resistance protein/Dihydroxybiphenyl dioxygenase"/>
    <property type="match status" value="1"/>
</dbReference>
<protein>
    <submittedName>
        <fullName evidence="2">VOC family protein</fullName>
    </submittedName>
</protein>
<dbReference type="Proteomes" id="UP000386847">
    <property type="component" value="Chromosome"/>
</dbReference>
<dbReference type="InterPro" id="IPR004360">
    <property type="entry name" value="Glyas_Fos-R_dOase_dom"/>
</dbReference>
<gene>
    <name evidence="2" type="ORF">Rai3103_09070</name>
</gene>
<dbReference type="InterPro" id="IPR037523">
    <property type="entry name" value="VOC_core"/>
</dbReference>
<keyword evidence="3" id="KW-1185">Reference proteome</keyword>
<feature type="domain" description="VOC" evidence="1">
    <location>
        <begin position="1"/>
        <end position="127"/>
    </location>
</feature>
<dbReference type="EMBL" id="CP045725">
    <property type="protein sequence ID" value="QGF23799.1"/>
    <property type="molecule type" value="Genomic_DNA"/>
</dbReference>
<dbReference type="Pfam" id="PF00903">
    <property type="entry name" value="Glyoxalase"/>
    <property type="match status" value="1"/>
</dbReference>
<evidence type="ECO:0000259" key="1">
    <source>
        <dbReference type="PROSITE" id="PS51819"/>
    </source>
</evidence>
<dbReference type="PROSITE" id="PS51819">
    <property type="entry name" value="VOC"/>
    <property type="match status" value="1"/>
</dbReference>
<dbReference type="RefSeq" id="WP_153572329.1">
    <property type="nucleotide sequence ID" value="NZ_CP045725.1"/>
</dbReference>
<dbReference type="CDD" id="cd06587">
    <property type="entry name" value="VOC"/>
    <property type="match status" value="1"/>
</dbReference>
<reference evidence="2 3" key="1">
    <citation type="submission" date="2019-10" db="EMBL/GenBank/DDBJ databases">
        <title>Genomic analysis of Raineyella sp. CBA3103.</title>
        <authorList>
            <person name="Roh S.W."/>
        </authorList>
    </citation>
    <scope>NUCLEOTIDE SEQUENCE [LARGE SCALE GENOMIC DNA]</scope>
    <source>
        <strain evidence="2 3">CBA3103</strain>
    </source>
</reference>
<proteinExistence type="predicted"/>
<accession>A0A5Q2FAG5</accession>
<dbReference type="AlphaFoldDB" id="A0A5Q2FAG5"/>
<evidence type="ECO:0000313" key="3">
    <source>
        <dbReference type="Proteomes" id="UP000386847"/>
    </source>
</evidence>
<dbReference type="InterPro" id="IPR029068">
    <property type="entry name" value="Glyas_Bleomycin-R_OHBP_Dase"/>
</dbReference>
<dbReference type="KEGG" id="rain:Rai3103_09070"/>
<organism evidence="2 3">
    <name type="scientific">Raineyella fluvialis</name>
    <dbReference type="NCBI Taxonomy" id="2662261"/>
    <lineage>
        <taxon>Bacteria</taxon>
        <taxon>Bacillati</taxon>
        <taxon>Actinomycetota</taxon>
        <taxon>Actinomycetes</taxon>
        <taxon>Propionibacteriales</taxon>
        <taxon>Propionibacteriaceae</taxon>
        <taxon>Raineyella</taxon>
    </lineage>
</organism>
<evidence type="ECO:0000313" key="2">
    <source>
        <dbReference type="EMBL" id="QGF23799.1"/>
    </source>
</evidence>
<name>A0A5Q2FAG5_9ACTN</name>